<evidence type="ECO:0000313" key="2">
    <source>
        <dbReference type="EMBL" id="CAF4372570.1"/>
    </source>
</evidence>
<feature type="transmembrane region" description="Helical" evidence="1">
    <location>
        <begin position="389"/>
        <end position="411"/>
    </location>
</feature>
<sequence length="468" mass="53766">MMSISQYLRDTYRTVEDYLKQLNLFSSYPPLTDGHERQNELISTRVYLVTLIASLIILVICTAVIPRTLTVSIESPSLEQYIQLYRKYPQTLTCQCSATGVLYEKFIQLSVTRYHQLCSSQFITDDWIQYLNSEPADQLYLRDFRRIGGYSFQLLSRLCLISNQTINDELLVFQSTALITLSLMPNTTFQLQTQSFIKQFQLSTTQTFVRTLNFTQKTTQANGIMSGLLTNFQKASNVYTVIADPLSLVPSVYVNKNNLTCSCDVPLKCFEPLAIYNYNSNSLTLTLKFVVRGFYSGCFIVDSLLQSTLECFYQRQCINEIQSWITTNFTIVSPLDPTLKSQYRPTTSIQEIVNNLMIEQWSTTLSFSSYYDECHPTACTYSYTHSFDLLYTISMLLALIGGLTKILKVIVPNVVRFIRRKATQPNETAGTKQNDLFFKQRSQNYFDNSCFFYQSLAIPTVKKKSRIA</sequence>
<dbReference type="EMBL" id="CAJOBC010107332">
    <property type="protein sequence ID" value="CAF4508306.1"/>
    <property type="molecule type" value="Genomic_DNA"/>
</dbReference>
<evidence type="ECO:0000313" key="3">
    <source>
        <dbReference type="EMBL" id="CAF4508306.1"/>
    </source>
</evidence>
<organism evidence="3 4">
    <name type="scientific">Didymodactylos carnosus</name>
    <dbReference type="NCBI Taxonomy" id="1234261"/>
    <lineage>
        <taxon>Eukaryota</taxon>
        <taxon>Metazoa</taxon>
        <taxon>Spiralia</taxon>
        <taxon>Gnathifera</taxon>
        <taxon>Rotifera</taxon>
        <taxon>Eurotatoria</taxon>
        <taxon>Bdelloidea</taxon>
        <taxon>Philodinida</taxon>
        <taxon>Philodinidae</taxon>
        <taxon>Didymodactylos</taxon>
    </lineage>
</organism>
<feature type="transmembrane region" description="Helical" evidence="1">
    <location>
        <begin position="46"/>
        <end position="65"/>
    </location>
</feature>
<gene>
    <name evidence="3" type="ORF">SRO942_LOCUS45182</name>
    <name evidence="2" type="ORF">TMI583_LOCUS42125</name>
</gene>
<name>A0A8S2XNM7_9BILA</name>
<evidence type="ECO:0000256" key="1">
    <source>
        <dbReference type="SAM" id="Phobius"/>
    </source>
</evidence>
<proteinExistence type="predicted"/>
<dbReference type="Proteomes" id="UP000681722">
    <property type="component" value="Unassembled WGS sequence"/>
</dbReference>
<dbReference type="OrthoDB" id="10023366at2759"/>
<dbReference type="EMBL" id="CAJOBA010067644">
    <property type="protein sequence ID" value="CAF4372570.1"/>
    <property type="molecule type" value="Genomic_DNA"/>
</dbReference>
<keyword evidence="1" id="KW-0812">Transmembrane</keyword>
<reference evidence="3" key="1">
    <citation type="submission" date="2021-02" db="EMBL/GenBank/DDBJ databases">
        <authorList>
            <person name="Nowell W R."/>
        </authorList>
    </citation>
    <scope>NUCLEOTIDE SEQUENCE</scope>
</reference>
<comment type="caution">
    <text evidence="3">The sequence shown here is derived from an EMBL/GenBank/DDBJ whole genome shotgun (WGS) entry which is preliminary data.</text>
</comment>
<protein>
    <submittedName>
        <fullName evidence="3">Uncharacterized protein</fullName>
    </submittedName>
</protein>
<accession>A0A8S2XNM7</accession>
<dbReference type="AlphaFoldDB" id="A0A8S2XNM7"/>
<dbReference type="Proteomes" id="UP000682733">
    <property type="component" value="Unassembled WGS sequence"/>
</dbReference>
<keyword evidence="1" id="KW-0472">Membrane</keyword>
<evidence type="ECO:0000313" key="4">
    <source>
        <dbReference type="Proteomes" id="UP000681722"/>
    </source>
</evidence>
<keyword evidence="1" id="KW-1133">Transmembrane helix</keyword>